<reference evidence="2" key="2">
    <citation type="submission" date="2024-05" db="EMBL/GenBank/DDBJ databases">
        <authorList>
            <person name="Wolfe A."/>
        </authorList>
    </citation>
    <scope>NUCLEOTIDE SEQUENCE</scope>
    <source>
        <strain evidence="2">UMB1064</strain>
    </source>
</reference>
<evidence type="ECO:0000256" key="1">
    <source>
        <dbReference type="SAM" id="MobiDB-lite"/>
    </source>
</evidence>
<feature type="region of interest" description="Disordered" evidence="1">
    <location>
        <begin position="1"/>
        <end position="21"/>
    </location>
</feature>
<evidence type="ECO:0000313" key="2">
    <source>
        <dbReference type="EMBL" id="MEO3716930.1"/>
    </source>
</evidence>
<feature type="compositionally biased region" description="Acidic residues" evidence="1">
    <location>
        <begin position="144"/>
        <end position="158"/>
    </location>
</feature>
<protein>
    <recommendedName>
        <fullName evidence="4">DNA-binding protein</fullName>
    </recommendedName>
</protein>
<reference evidence="2" key="1">
    <citation type="submission" date="2023-05" db="EMBL/GenBank/DDBJ databases">
        <authorList>
            <person name="Du J."/>
        </authorList>
    </citation>
    <scope>NUCLEOTIDE SEQUENCE</scope>
    <source>
        <strain evidence="2">UMB1064</strain>
    </source>
</reference>
<name>A0AAW9SUF8_CORAY</name>
<evidence type="ECO:0000313" key="3">
    <source>
        <dbReference type="Proteomes" id="UP001223646"/>
    </source>
</evidence>
<dbReference type="Proteomes" id="UP001223646">
    <property type="component" value="Unassembled WGS sequence"/>
</dbReference>
<comment type="caution">
    <text evidence="2">The sequence shown here is derived from an EMBL/GenBank/DDBJ whole genome shotgun (WGS) entry which is preliminary data.</text>
</comment>
<dbReference type="RefSeq" id="WP_284827282.1">
    <property type="nucleotide sequence ID" value="NZ_JASOOY020000016.1"/>
</dbReference>
<feature type="region of interest" description="Disordered" evidence="1">
    <location>
        <begin position="103"/>
        <end position="158"/>
    </location>
</feature>
<sequence>MTLQDWLKSLPDSPTASQAADRAGVSKATFLRHQKKGETTAEYAIAISRAYGVNEIKSLLDLGFVSLQALKEISVQVSVGRMSNQQILDEILRRSDPEALNLFGDPTGEAIDYDGAEAPVANLDEHRSNKQSASSDIPQGAVADDSDYHEEENTEFDE</sequence>
<gene>
    <name evidence="2" type="ORF">QP460_004925</name>
</gene>
<dbReference type="EMBL" id="JASOOY020000016">
    <property type="protein sequence ID" value="MEO3716930.1"/>
    <property type="molecule type" value="Genomic_DNA"/>
</dbReference>
<proteinExistence type="predicted"/>
<dbReference type="AlphaFoldDB" id="A0AAW9SUF8"/>
<accession>A0AAW9SUF8</accession>
<organism evidence="2 3">
    <name type="scientific">Corynebacterium amycolatum</name>
    <dbReference type="NCBI Taxonomy" id="43765"/>
    <lineage>
        <taxon>Bacteria</taxon>
        <taxon>Bacillati</taxon>
        <taxon>Actinomycetota</taxon>
        <taxon>Actinomycetes</taxon>
        <taxon>Mycobacteriales</taxon>
        <taxon>Corynebacteriaceae</taxon>
        <taxon>Corynebacterium</taxon>
    </lineage>
</organism>
<evidence type="ECO:0008006" key="4">
    <source>
        <dbReference type="Google" id="ProtNLM"/>
    </source>
</evidence>